<comment type="caution">
    <text evidence="1">The sequence shown here is derived from an EMBL/GenBank/DDBJ whole genome shotgun (WGS) entry which is preliminary data.</text>
</comment>
<dbReference type="EMBL" id="BPLQ01001054">
    <property type="protein sequence ID" value="GIX77839.1"/>
    <property type="molecule type" value="Genomic_DNA"/>
</dbReference>
<organism evidence="1 2">
    <name type="scientific">Caerostris darwini</name>
    <dbReference type="NCBI Taxonomy" id="1538125"/>
    <lineage>
        <taxon>Eukaryota</taxon>
        <taxon>Metazoa</taxon>
        <taxon>Ecdysozoa</taxon>
        <taxon>Arthropoda</taxon>
        <taxon>Chelicerata</taxon>
        <taxon>Arachnida</taxon>
        <taxon>Araneae</taxon>
        <taxon>Araneomorphae</taxon>
        <taxon>Entelegynae</taxon>
        <taxon>Araneoidea</taxon>
        <taxon>Araneidae</taxon>
        <taxon>Caerostris</taxon>
    </lineage>
</organism>
<proteinExistence type="predicted"/>
<sequence>MFSEEKQHDLERCKFLWGVTSSPSTPRLPTNKAKWRRENILMSKSSCSNLINYSLQDHRQVADVCFTFTRISEGKEKKKSNCFRKKITRYIVIPLAKE</sequence>
<protein>
    <submittedName>
        <fullName evidence="1">Uncharacterized protein</fullName>
    </submittedName>
</protein>
<reference evidence="1 2" key="1">
    <citation type="submission" date="2021-06" db="EMBL/GenBank/DDBJ databases">
        <title>Caerostris darwini draft genome.</title>
        <authorList>
            <person name="Kono N."/>
            <person name="Arakawa K."/>
        </authorList>
    </citation>
    <scope>NUCLEOTIDE SEQUENCE [LARGE SCALE GENOMIC DNA]</scope>
</reference>
<dbReference type="Proteomes" id="UP001054837">
    <property type="component" value="Unassembled WGS sequence"/>
</dbReference>
<gene>
    <name evidence="1" type="ORF">CDAR_85201</name>
</gene>
<evidence type="ECO:0000313" key="1">
    <source>
        <dbReference type="EMBL" id="GIX77839.1"/>
    </source>
</evidence>
<keyword evidence="2" id="KW-1185">Reference proteome</keyword>
<name>A0AAV4N0V3_9ARAC</name>
<evidence type="ECO:0000313" key="2">
    <source>
        <dbReference type="Proteomes" id="UP001054837"/>
    </source>
</evidence>
<accession>A0AAV4N0V3</accession>
<dbReference type="AlphaFoldDB" id="A0AAV4N0V3"/>